<dbReference type="Pfam" id="PF09981">
    <property type="entry name" value="DUF2218"/>
    <property type="match status" value="1"/>
</dbReference>
<dbReference type="InterPro" id="IPR014543">
    <property type="entry name" value="UCP028291"/>
</dbReference>
<dbReference type="Gene3D" id="3.30.310.50">
    <property type="entry name" value="Alpha-D-phosphohexomutase, C-terminal domain"/>
    <property type="match status" value="1"/>
</dbReference>
<dbReference type="AlphaFoldDB" id="A0A0U0ZWK4"/>
<dbReference type="RefSeq" id="WP_005064094.1">
    <property type="nucleotide sequence ID" value="NZ_AP022621.1"/>
</dbReference>
<sequence length="90" mass="10051">MSTVHGVIVTDRPERYAKQLAQHWAAKSTVTELENDAVQIDMGPDAVTVLRPKPGELHVEASSPEFGDVVKRHLERFGTRDELTLTWIGD</sequence>
<reference evidence="1 2" key="1">
    <citation type="submission" date="2015-03" db="EMBL/GenBank/DDBJ databases">
        <authorList>
            <person name="Murphy D."/>
        </authorList>
    </citation>
    <scope>NUCLEOTIDE SEQUENCE [LARGE SCALE GENOMIC DNA]</scope>
    <source>
        <strain evidence="1 2">PAP088</strain>
    </source>
</reference>
<accession>A0A0U0ZWK4</accession>
<dbReference type="EMBL" id="CSWP01000017">
    <property type="protein sequence ID" value="CPV74398.1"/>
    <property type="molecule type" value="Genomic_DNA"/>
</dbReference>
<evidence type="ECO:0008006" key="3">
    <source>
        <dbReference type="Google" id="ProtNLM"/>
    </source>
</evidence>
<evidence type="ECO:0000313" key="1">
    <source>
        <dbReference type="EMBL" id="CPV74398.1"/>
    </source>
</evidence>
<gene>
    <name evidence="1" type="ORF">ERS075579_05442</name>
</gene>
<protein>
    <recommendedName>
        <fullName evidence="3">DUF2218 domain-containing protein</fullName>
    </recommendedName>
</protein>
<organism evidence="1 2">
    <name type="scientific">Mycobacteroides abscessus</name>
    <dbReference type="NCBI Taxonomy" id="36809"/>
    <lineage>
        <taxon>Bacteria</taxon>
        <taxon>Bacillati</taxon>
        <taxon>Actinomycetota</taxon>
        <taxon>Actinomycetes</taxon>
        <taxon>Mycobacteriales</taxon>
        <taxon>Mycobacteriaceae</taxon>
        <taxon>Mycobacteroides</taxon>
    </lineage>
</organism>
<name>A0A0U0ZWK4_9MYCO</name>
<dbReference type="Proteomes" id="UP000045782">
    <property type="component" value="Unassembled WGS sequence"/>
</dbReference>
<evidence type="ECO:0000313" key="2">
    <source>
        <dbReference type="Proteomes" id="UP000045782"/>
    </source>
</evidence>
<proteinExistence type="predicted"/>